<feature type="region of interest" description="Disordered" evidence="1">
    <location>
        <begin position="1"/>
        <end position="28"/>
    </location>
</feature>
<name>F2DCT8_HORVV</name>
<evidence type="ECO:0000256" key="1">
    <source>
        <dbReference type="SAM" id="MobiDB-lite"/>
    </source>
</evidence>
<feature type="non-terminal residue" evidence="2">
    <location>
        <position position="1"/>
    </location>
</feature>
<protein>
    <submittedName>
        <fullName evidence="2">Predicted protein</fullName>
    </submittedName>
</protein>
<proteinExistence type="evidence at transcript level"/>
<dbReference type="AlphaFoldDB" id="F2DCT8"/>
<accession>F2DCT8</accession>
<dbReference type="EMBL" id="AK369073">
    <property type="protein sequence ID" value="BAK00275.1"/>
    <property type="molecule type" value="mRNA"/>
</dbReference>
<sequence length="95" mass="10664">YQNFSVSNGKESRRRAPATGGARVMRRAGAEREGCSDTRCRCQRWRRRLQGFGLASAGGNRYRNKHHYRPAGGDPWDPCYRPMIISTSCAGATRS</sequence>
<dbReference type="EMBL" id="AK361705">
    <property type="protein sequence ID" value="BAJ92909.1"/>
    <property type="molecule type" value="mRNA"/>
</dbReference>
<reference evidence="2" key="1">
    <citation type="journal article" date="2011" name="Plant Physiol.">
        <title>Comprehensive sequence analysis of 24,783 barley full-length cDNAs derived from 12 clone libraries.</title>
        <authorList>
            <person name="Matsumoto T."/>
            <person name="Tanaka T."/>
            <person name="Sakai H."/>
            <person name="Amano N."/>
            <person name="Kanamori H."/>
            <person name="Kurita K."/>
            <person name="Kikuta A."/>
            <person name="Kamiya K."/>
            <person name="Yamamoto M."/>
            <person name="Ikawa H."/>
            <person name="Fujii N."/>
            <person name="Hori K."/>
            <person name="Itoh T."/>
            <person name="Sato K."/>
        </authorList>
    </citation>
    <scope>NUCLEOTIDE SEQUENCE</scope>
    <source>
        <tissue evidence="2">Shoot</tissue>
        <tissue evidence="3">Shoot and root</tissue>
    </source>
</reference>
<evidence type="ECO:0000313" key="3">
    <source>
        <dbReference type="EMBL" id="BAK00275.1"/>
    </source>
</evidence>
<evidence type="ECO:0000313" key="2">
    <source>
        <dbReference type="EMBL" id="BAJ92909.1"/>
    </source>
</evidence>
<organism evidence="2">
    <name type="scientific">Hordeum vulgare subsp. vulgare</name>
    <name type="common">Domesticated barley</name>
    <dbReference type="NCBI Taxonomy" id="112509"/>
    <lineage>
        <taxon>Eukaryota</taxon>
        <taxon>Viridiplantae</taxon>
        <taxon>Streptophyta</taxon>
        <taxon>Embryophyta</taxon>
        <taxon>Tracheophyta</taxon>
        <taxon>Spermatophyta</taxon>
        <taxon>Magnoliopsida</taxon>
        <taxon>Liliopsida</taxon>
        <taxon>Poales</taxon>
        <taxon>Poaceae</taxon>
        <taxon>BOP clade</taxon>
        <taxon>Pooideae</taxon>
        <taxon>Triticodae</taxon>
        <taxon>Triticeae</taxon>
        <taxon>Hordeinae</taxon>
        <taxon>Hordeum</taxon>
    </lineage>
</organism>